<dbReference type="SMART" id="SM00365">
    <property type="entry name" value="LRR_SD22"/>
    <property type="match status" value="7"/>
</dbReference>
<evidence type="ECO:0000256" key="6">
    <source>
        <dbReference type="ARBA" id="ARBA00022737"/>
    </source>
</evidence>
<dbReference type="Pfam" id="PF01462">
    <property type="entry name" value="LRRNT"/>
    <property type="match status" value="1"/>
</dbReference>
<feature type="chain" id="PRO_5002111703" description="LRRCT domain-containing protein" evidence="11">
    <location>
        <begin position="24"/>
        <end position="1006"/>
    </location>
</feature>
<organism evidence="14">
    <name type="scientific">Arion vulgaris</name>
    <dbReference type="NCBI Taxonomy" id="1028688"/>
    <lineage>
        <taxon>Eukaryota</taxon>
        <taxon>Metazoa</taxon>
        <taxon>Spiralia</taxon>
        <taxon>Lophotrochozoa</taxon>
        <taxon>Mollusca</taxon>
        <taxon>Gastropoda</taxon>
        <taxon>Heterobranchia</taxon>
        <taxon>Euthyneura</taxon>
        <taxon>Panpulmonata</taxon>
        <taxon>Eupulmonata</taxon>
        <taxon>Stylommatophora</taxon>
        <taxon>Helicina</taxon>
        <taxon>Arionoidea</taxon>
        <taxon>Arionidae</taxon>
        <taxon>Arion</taxon>
    </lineage>
</organism>
<dbReference type="PROSITE" id="PS51450">
    <property type="entry name" value="LRR"/>
    <property type="match status" value="6"/>
</dbReference>
<dbReference type="InterPro" id="IPR003591">
    <property type="entry name" value="Leu-rich_rpt_typical-subtyp"/>
</dbReference>
<feature type="region of interest" description="Disordered" evidence="9">
    <location>
        <begin position="926"/>
        <end position="979"/>
    </location>
</feature>
<evidence type="ECO:0000259" key="12">
    <source>
        <dbReference type="SMART" id="SM00013"/>
    </source>
</evidence>
<dbReference type="Gene3D" id="3.80.10.10">
    <property type="entry name" value="Ribonuclease Inhibitor"/>
    <property type="match status" value="5"/>
</dbReference>
<keyword evidence="5 11" id="KW-0732">Signal</keyword>
<reference evidence="14" key="1">
    <citation type="submission" date="2014-12" db="EMBL/GenBank/DDBJ databases">
        <title>Insight into the proteome of Arion vulgaris.</title>
        <authorList>
            <person name="Aradska J."/>
            <person name="Bulat T."/>
            <person name="Smidak R."/>
            <person name="Sarate P."/>
            <person name="Gangsoo J."/>
            <person name="Sialana F."/>
            <person name="Bilban M."/>
            <person name="Lubec G."/>
        </authorList>
    </citation>
    <scope>NUCLEOTIDE SEQUENCE</scope>
    <source>
        <tissue evidence="14">Skin</tissue>
    </source>
</reference>
<dbReference type="Pfam" id="PF13855">
    <property type="entry name" value="LRR_8"/>
    <property type="match status" value="3"/>
</dbReference>
<proteinExistence type="predicted"/>
<feature type="signal peptide" evidence="11">
    <location>
        <begin position="1"/>
        <end position="23"/>
    </location>
</feature>
<dbReference type="InterPro" id="IPR000483">
    <property type="entry name" value="Cys-rich_flank_reg_C"/>
</dbReference>
<evidence type="ECO:0008006" key="15">
    <source>
        <dbReference type="Google" id="ProtNLM"/>
    </source>
</evidence>
<evidence type="ECO:0000256" key="10">
    <source>
        <dbReference type="SAM" id="Phobius"/>
    </source>
</evidence>
<keyword evidence="2" id="KW-1003">Cell membrane</keyword>
<name>A0A0B7AJD6_9EUPU</name>
<feature type="transmembrane region" description="Helical" evidence="10">
    <location>
        <begin position="861"/>
        <end position="884"/>
    </location>
</feature>
<dbReference type="FunFam" id="3.80.10.10:FF:001438">
    <property type="entry name" value="Uncharacterized protein"/>
    <property type="match status" value="1"/>
</dbReference>
<evidence type="ECO:0000256" key="3">
    <source>
        <dbReference type="ARBA" id="ARBA00022614"/>
    </source>
</evidence>
<evidence type="ECO:0000256" key="2">
    <source>
        <dbReference type="ARBA" id="ARBA00022475"/>
    </source>
</evidence>
<feature type="compositionally biased region" description="Basic and acidic residues" evidence="9">
    <location>
        <begin position="928"/>
        <end position="950"/>
    </location>
</feature>
<feature type="domain" description="LRRCT" evidence="13">
    <location>
        <begin position="489"/>
        <end position="540"/>
    </location>
</feature>
<comment type="subcellular location">
    <subcellularLocation>
        <location evidence="1">Cell membrane</location>
    </subcellularLocation>
</comment>
<dbReference type="AlphaFoldDB" id="A0A0B7AJD6"/>
<dbReference type="SMART" id="SM00369">
    <property type="entry name" value="LRR_TYP"/>
    <property type="match status" value="10"/>
</dbReference>
<sequence length="1006" mass="112288">MKHKNYILLLLVVAIGISIQTDACPHECICSETRADCSSRQLQEIPDQIPESVTSVDLHDNNISEADANKLTHLHKLEMLSLHTNHLTRLKSLTFVSLTQLKNLNIGYNNIKEIEDNVFTQLTSLQDLDLTNNQLTDITGKFNISSLRRLFLSNNQITTLQNHSLDGVRNLYKLVLDNNNISYISQSAFAGMVHLSNLVLRGNPIKNIDHIFGDLGTMLYLDVSSCFLTSIPQGLPWALGKLNISDNKLRVIQSQDLYSTRYLRLMILDNNQIQIIHNGALLYTPYLTEVQINHNKLRMLPQIPKNIETFSANNNEIQKLFQFNFVHDSALRKLILSRNQITQISANTFSHLSNLSILLLDHNSIQDLKNMSFAGLRQLINLNLEFNPISKIESRAFGGLQKLKQLHLANVQANETIIQGIIFQDIPSLSNLNLQSSPSIIYDILNSSDLLRTLRNIQHLNLMNGTLETLSEDIRIFLPNLESLQLSDNPWQCDTALVRLRNWISDSPKLFANSTIICTSPEHLRGRLIQDVSIEELKLAETFTTSNIIDTSVNTTESVTSSIISTIVNTTASVSYNEDVSDGESTEDDDHSRHDTLPLLFQISITPSLTNVQATSTFSQTVSTRKFMVSDSNPWVQLPTTSDEVQMTSSDYESVRTSVLPSHSSTSLRYYTEENLIQSTPAIISHSISKNIATASIYPTSVSFIAKSATSFSDITQTQLTTFNIDATKIHSLSSSLDTSMTIRESEMIPTFLPVTSSINNINLLNITTKMLMDISSTNLPILNRTPVNELAMTELNNYSASVKESSMDQEPSQTTLDMQTVLTSNSDSNINTDGYPVKHHAKTENRLPTFSSATNTKLRVIIITVSTSLLALAVGLFVAIIAVRYCKKRKIVSILDNSQNSTSQNGTELQTETSDTVFIISHMSGEQTDHPATDTHTDDHLTTDTHTDDAPNNASSKNNSEVKNGTKQTKKGLKSKRQSVVSRTSFDCISGHKEDESELLMYSWK</sequence>
<dbReference type="SUPFAM" id="SSF52058">
    <property type="entry name" value="L domain-like"/>
    <property type="match status" value="2"/>
</dbReference>
<dbReference type="PANTHER" id="PTHR24373:SF275">
    <property type="entry name" value="TIR DOMAIN-CONTAINING PROTEIN"/>
    <property type="match status" value="1"/>
</dbReference>
<evidence type="ECO:0000256" key="5">
    <source>
        <dbReference type="ARBA" id="ARBA00022729"/>
    </source>
</evidence>
<evidence type="ECO:0000313" key="14">
    <source>
        <dbReference type="EMBL" id="CEK81124.1"/>
    </source>
</evidence>
<dbReference type="InterPro" id="IPR032675">
    <property type="entry name" value="LRR_dom_sf"/>
</dbReference>
<dbReference type="SMART" id="SM00013">
    <property type="entry name" value="LRRNT"/>
    <property type="match status" value="1"/>
</dbReference>
<keyword evidence="8 10" id="KW-0472">Membrane</keyword>
<keyword evidence="4 10" id="KW-0812">Transmembrane</keyword>
<evidence type="ECO:0000256" key="9">
    <source>
        <dbReference type="SAM" id="MobiDB-lite"/>
    </source>
</evidence>
<keyword evidence="3" id="KW-0433">Leucine-rich repeat</keyword>
<evidence type="ECO:0000256" key="11">
    <source>
        <dbReference type="SAM" id="SignalP"/>
    </source>
</evidence>
<feature type="compositionally biased region" description="Polar residues" evidence="9">
    <location>
        <begin position="951"/>
        <end position="968"/>
    </location>
</feature>
<dbReference type="InterPro" id="IPR001611">
    <property type="entry name" value="Leu-rich_rpt"/>
</dbReference>
<keyword evidence="6" id="KW-0677">Repeat</keyword>
<dbReference type="PANTHER" id="PTHR24373">
    <property type="entry name" value="SLIT RELATED LEUCINE-RICH REPEAT NEURONAL PROTEIN"/>
    <property type="match status" value="1"/>
</dbReference>
<dbReference type="SMART" id="SM00082">
    <property type="entry name" value="LRRCT"/>
    <property type="match status" value="1"/>
</dbReference>
<dbReference type="GO" id="GO:0005886">
    <property type="term" value="C:plasma membrane"/>
    <property type="evidence" value="ECO:0007669"/>
    <property type="project" value="UniProtKB-SubCell"/>
</dbReference>
<evidence type="ECO:0000256" key="8">
    <source>
        <dbReference type="ARBA" id="ARBA00023136"/>
    </source>
</evidence>
<keyword evidence="7 10" id="KW-1133">Transmembrane helix</keyword>
<evidence type="ECO:0000256" key="7">
    <source>
        <dbReference type="ARBA" id="ARBA00022989"/>
    </source>
</evidence>
<feature type="compositionally biased region" description="Basic residues" evidence="9">
    <location>
        <begin position="969"/>
        <end position="978"/>
    </location>
</feature>
<dbReference type="EMBL" id="HACG01034259">
    <property type="protein sequence ID" value="CEK81124.1"/>
    <property type="molecule type" value="Transcribed_RNA"/>
</dbReference>
<feature type="domain" description="LRRNT" evidence="12">
    <location>
        <begin position="23"/>
        <end position="55"/>
    </location>
</feature>
<dbReference type="InterPro" id="IPR000372">
    <property type="entry name" value="LRRNT"/>
</dbReference>
<protein>
    <recommendedName>
        <fullName evidence="15">LRRCT domain-containing protein</fullName>
    </recommendedName>
</protein>
<dbReference type="InterPro" id="IPR050328">
    <property type="entry name" value="Dev_Immune_Receptor"/>
</dbReference>
<accession>A0A0B7AJD6</accession>
<evidence type="ECO:0000256" key="4">
    <source>
        <dbReference type="ARBA" id="ARBA00022692"/>
    </source>
</evidence>
<gene>
    <name evidence="14" type="primary">ORF124444</name>
</gene>
<evidence type="ECO:0000256" key="1">
    <source>
        <dbReference type="ARBA" id="ARBA00004236"/>
    </source>
</evidence>
<evidence type="ECO:0000259" key="13">
    <source>
        <dbReference type="SMART" id="SM00082"/>
    </source>
</evidence>